<proteinExistence type="predicted"/>
<dbReference type="EMBL" id="HE573027">
    <property type="protein sequence ID" value="CCC53301.1"/>
    <property type="molecule type" value="Genomic_DNA"/>
</dbReference>
<sequence>MQPISLPCALRHAAKGAYMSPAFPRSDHHSSSFHPRLIFLLTTTLLFLSFLYFHFPIFFSFCFFIFTLHPFNIRQLLQHCNMSVPPKQQLRSLVSFFNKHFTTALQKFTFFPKRKF</sequence>
<keyword evidence="1" id="KW-1133">Transmembrane helix</keyword>
<organism evidence="2">
    <name type="scientific">Trypanosoma vivax (strain Y486)</name>
    <dbReference type="NCBI Taxonomy" id="1055687"/>
    <lineage>
        <taxon>Eukaryota</taxon>
        <taxon>Discoba</taxon>
        <taxon>Euglenozoa</taxon>
        <taxon>Kinetoplastea</taxon>
        <taxon>Metakinetoplastina</taxon>
        <taxon>Trypanosomatida</taxon>
        <taxon>Trypanosomatidae</taxon>
        <taxon>Trypanosoma</taxon>
        <taxon>Duttonella</taxon>
    </lineage>
</organism>
<reference evidence="2" key="1">
    <citation type="journal article" date="2012" name="Proc. Natl. Acad. Sci. U.S.A.">
        <title>Antigenic diversity is generated by distinct evolutionary mechanisms in African trypanosome species.</title>
        <authorList>
            <person name="Jackson A.P."/>
            <person name="Berry A."/>
            <person name="Aslett M."/>
            <person name="Allison H.C."/>
            <person name="Burton P."/>
            <person name="Vavrova-Anderson J."/>
            <person name="Brown R."/>
            <person name="Browne H."/>
            <person name="Corton N."/>
            <person name="Hauser H."/>
            <person name="Gamble J."/>
            <person name="Gilderthorp R."/>
            <person name="Marcello L."/>
            <person name="McQuillan J."/>
            <person name="Otto T.D."/>
            <person name="Quail M.A."/>
            <person name="Sanders M.J."/>
            <person name="van Tonder A."/>
            <person name="Ginger M.L."/>
            <person name="Field M.C."/>
            <person name="Barry J.D."/>
            <person name="Hertz-Fowler C."/>
            <person name="Berriman M."/>
        </authorList>
    </citation>
    <scope>NUCLEOTIDE SEQUENCE</scope>
    <source>
        <strain evidence="2">Y486</strain>
    </source>
</reference>
<gene>
    <name evidence="2" type="ORF">TVY486_1107850</name>
</gene>
<evidence type="ECO:0000313" key="2">
    <source>
        <dbReference type="EMBL" id="CCC53301.1"/>
    </source>
</evidence>
<feature type="transmembrane region" description="Helical" evidence="1">
    <location>
        <begin position="37"/>
        <end position="66"/>
    </location>
</feature>
<keyword evidence="1" id="KW-0812">Transmembrane</keyword>
<dbReference type="AlphaFoldDB" id="G0UBV3"/>
<keyword evidence="1" id="KW-0472">Membrane</keyword>
<evidence type="ECO:0000256" key="1">
    <source>
        <dbReference type="SAM" id="Phobius"/>
    </source>
</evidence>
<protein>
    <submittedName>
        <fullName evidence="2">Uncharacterized protein</fullName>
    </submittedName>
</protein>
<accession>G0UBV3</accession>
<name>G0UBV3_TRYVY</name>